<dbReference type="InterPro" id="IPR015856">
    <property type="entry name" value="ABC_transpr_CbiO/EcfA_su"/>
</dbReference>
<evidence type="ECO:0000256" key="6">
    <source>
        <dbReference type="ARBA" id="ARBA00022840"/>
    </source>
</evidence>
<dbReference type="InterPro" id="IPR027417">
    <property type="entry name" value="P-loop_NTPase"/>
</dbReference>
<evidence type="ECO:0000256" key="2">
    <source>
        <dbReference type="ARBA" id="ARBA00005417"/>
    </source>
</evidence>
<dbReference type="PROSITE" id="PS50893">
    <property type="entry name" value="ABC_TRANSPORTER_2"/>
    <property type="match status" value="2"/>
</dbReference>
<name>A0AAW3JVX6_9FIRM</name>
<evidence type="ECO:0000313" key="10">
    <source>
        <dbReference type="EMBL" id="KQC85931.1"/>
    </source>
</evidence>
<accession>A0AAW3JVX6</accession>
<keyword evidence="11" id="KW-1185">Reference proteome</keyword>
<evidence type="ECO:0000256" key="7">
    <source>
        <dbReference type="ARBA" id="ARBA00022967"/>
    </source>
</evidence>
<evidence type="ECO:0000259" key="9">
    <source>
        <dbReference type="PROSITE" id="PS50893"/>
    </source>
</evidence>
<gene>
    <name evidence="10" type="ORF">APZ18_01650</name>
</gene>
<keyword evidence="4" id="KW-1003">Cell membrane</keyword>
<dbReference type="Gene3D" id="3.40.50.300">
    <property type="entry name" value="P-loop containing nucleotide triphosphate hydrolases"/>
    <property type="match status" value="2"/>
</dbReference>
<dbReference type="EMBL" id="LLKB01000001">
    <property type="protein sequence ID" value="KQC85931.1"/>
    <property type="molecule type" value="Genomic_DNA"/>
</dbReference>
<organism evidence="10 11">
    <name type="scientific">Butyribacter intestini</name>
    <dbReference type="NCBI Taxonomy" id="1703332"/>
    <lineage>
        <taxon>Bacteria</taxon>
        <taxon>Bacillati</taxon>
        <taxon>Bacillota</taxon>
        <taxon>Clostridia</taxon>
        <taxon>Lachnospirales</taxon>
        <taxon>Lachnospiraceae</taxon>
        <taxon>Butyribacter</taxon>
    </lineage>
</organism>
<dbReference type="PANTHER" id="PTHR43553">
    <property type="entry name" value="HEAVY METAL TRANSPORTER"/>
    <property type="match status" value="1"/>
</dbReference>
<evidence type="ECO:0000256" key="8">
    <source>
        <dbReference type="ARBA" id="ARBA00023136"/>
    </source>
</evidence>
<keyword evidence="6" id="KW-0067">ATP-binding</keyword>
<keyword evidence="5" id="KW-0547">Nucleotide-binding</keyword>
<dbReference type="GO" id="GO:0042626">
    <property type="term" value="F:ATPase-coupled transmembrane transporter activity"/>
    <property type="evidence" value="ECO:0007669"/>
    <property type="project" value="TreeGrafter"/>
</dbReference>
<dbReference type="SMART" id="SM00382">
    <property type="entry name" value="AAA"/>
    <property type="match status" value="2"/>
</dbReference>
<feature type="domain" description="ABC transporter" evidence="9">
    <location>
        <begin position="2"/>
        <end position="240"/>
    </location>
</feature>
<dbReference type="GO" id="GO:0016887">
    <property type="term" value="F:ATP hydrolysis activity"/>
    <property type="evidence" value="ECO:0007669"/>
    <property type="project" value="InterPro"/>
</dbReference>
<dbReference type="SUPFAM" id="SSF52540">
    <property type="entry name" value="P-loop containing nucleoside triphosphate hydrolases"/>
    <property type="match status" value="2"/>
</dbReference>
<evidence type="ECO:0000256" key="3">
    <source>
        <dbReference type="ARBA" id="ARBA00022448"/>
    </source>
</evidence>
<dbReference type="RefSeq" id="WP_055941046.1">
    <property type="nucleotide sequence ID" value="NZ_JAQDCV010000010.1"/>
</dbReference>
<dbReference type="GO" id="GO:0043190">
    <property type="term" value="C:ATP-binding cassette (ABC) transporter complex"/>
    <property type="evidence" value="ECO:0007669"/>
    <property type="project" value="TreeGrafter"/>
</dbReference>
<evidence type="ECO:0000256" key="4">
    <source>
        <dbReference type="ARBA" id="ARBA00022475"/>
    </source>
</evidence>
<evidence type="ECO:0000256" key="5">
    <source>
        <dbReference type="ARBA" id="ARBA00022741"/>
    </source>
</evidence>
<dbReference type="CDD" id="cd03225">
    <property type="entry name" value="ABC_cobalt_CbiO_domain1"/>
    <property type="match status" value="1"/>
</dbReference>
<dbReference type="Pfam" id="PF00005">
    <property type="entry name" value="ABC_tran"/>
    <property type="match status" value="2"/>
</dbReference>
<dbReference type="Proteomes" id="UP000050833">
    <property type="component" value="Unassembled WGS sequence"/>
</dbReference>
<proteinExistence type="inferred from homology"/>
<comment type="similarity">
    <text evidence="2">Belongs to the ABC transporter superfamily.</text>
</comment>
<dbReference type="GO" id="GO:0005524">
    <property type="term" value="F:ATP binding"/>
    <property type="evidence" value="ECO:0007669"/>
    <property type="project" value="UniProtKB-KW"/>
</dbReference>
<dbReference type="InterPro" id="IPR003439">
    <property type="entry name" value="ABC_transporter-like_ATP-bd"/>
</dbReference>
<dbReference type="AlphaFoldDB" id="A0AAW3JVX6"/>
<dbReference type="InterPro" id="IPR050095">
    <property type="entry name" value="ECF_ABC_transporter_ATP-bd"/>
</dbReference>
<keyword evidence="7" id="KW-1278">Translocase</keyword>
<keyword evidence="3" id="KW-0813">Transport</keyword>
<dbReference type="InterPro" id="IPR003593">
    <property type="entry name" value="AAA+_ATPase"/>
</dbReference>
<reference evidence="10 11" key="1">
    <citation type="submission" date="2015-10" db="EMBL/GenBank/DDBJ databases">
        <title>Butyribacter intestini gen. nov., sp. nov., a butyric acid-producing bacterium of the family Lachnospiraceae isolated from the human faeces.</title>
        <authorList>
            <person name="Zou Y."/>
            <person name="Xue W."/>
            <person name="Luo G."/>
            <person name="Lv M."/>
        </authorList>
    </citation>
    <scope>NUCLEOTIDE SEQUENCE [LARGE SCALE GENOMIC DNA]</scope>
    <source>
        <strain evidence="10 11">TF01-11</strain>
    </source>
</reference>
<feature type="domain" description="ABC transporter" evidence="9">
    <location>
        <begin position="330"/>
        <end position="554"/>
    </location>
</feature>
<evidence type="ECO:0000313" key="11">
    <source>
        <dbReference type="Proteomes" id="UP000050833"/>
    </source>
</evidence>
<dbReference type="InterPro" id="IPR017871">
    <property type="entry name" value="ABC_transporter-like_CS"/>
</dbReference>
<protein>
    <recommendedName>
        <fullName evidence="9">ABC transporter domain-containing protein</fullName>
    </recommendedName>
</protein>
<keyword evidence="8" id="KW-0472">Membrane</keyword>
<sequence length="612" mass="70109">MLKFDNVSFRYPNQSQNAITDISFEIKKGEFVLLCGDSGCGKTTLLRHAKKNQIPTGHGSGKMYFDGKDIEFMDDRESAALIGYVGQSPDGQIVTDKVWHELAFGLESLSFDRETMYRRIAEMSEYLGISGWYEKKTDELSGGQKQILNLASVMVMHPKILILDEPTSQLDPVASERFLQNIFRLNRDFGVTILICEQRVHEVIHMADRVMLMKDTRVIGFDDVRTIVHQMKEKSSKVYEALPGYMKLWSEYGKMGKLPLTIRDAKLWIEDIKNDISVKINAHNKMSEKEMTDDRECMNNTAVVKNKSEQDGIRPHKKSENDRKIKDILISAENLSFSYGKNEVLKDFSIDITGGKIYAVMGGNGSGKTTALKILAGIYKKKGGRIKKLKDLRSVYLPQNPQTVFTEITVYDELLEVFKSHRDLYEGAQFVDNNIKEMLEKMELSEKKDSHPFDLSVGQQQRLAIGKVLLLKPDVLMLDEPTKGIDGEFKKKLAVMFDEMKRAGIAVVIVSHDIDFCAENADECGLLFDGELTKMQTAEEFFRQNYFYTTDICRIFSDIYDEQADLYGFVTDDRKSDINRNKIYKKTDVRQMESKRICLPVNYRQAVELFEK</sequence>
<evidence type="ECO:0000256" key="1">
    <source>
        <dbReference type="ARBA" id="ARBA00004202"/>
    </source>
</evidence>
<dbReference type="PROSITE" id="PS00211">
    <property type="entry name" value="ABC_TRANSPORTER_1"/>
    <property type="match status" value="1"/>
</dbReference>
<comment type="subcellular location">
    <subcellularLocation>
        <location evidence="1">Cell membrane</location>
        <topology evidence="1">Peripheral membrane protein</topology>
    </subcellularLocation>
</comment>
<comment type="caution">
    <text evidence="10">The sequence shown here is derived from an EMBL/GenBank/DDBJ whole genome shotgun (WGS) entry which is preliminary data.</text>
</comment>